<keyword evidence="2" id="KW-1185">Reference proteome</keyword>
<sequence length="464" mass="53237">MDKMVPEICTSGQVHPGNLICGQIDPDVANVWTIWSFRPKIGEVPDRLPLTAEFAVPCYQPPTPFPCEFLPALVAPDWSFSSLPSSPKCDQTLFFKFWTKSEIRSSFLLQLIVSSVSSRSCAMRSVRFVFGNVELISAHLELEILRKECFCIVSSVQFVFGTVGAHLSSSRAGDPAQGVLLHCKLSSVRVWHRWSSFELISSWRSCARSASAFSILSVIFVGSVEFIVAPSERTVALLELIVDFISEKGNNPERIRESQRVRLLICIARDFQEDHFQHEDTEHVDSEVYWDSEYIFNEDAEGHLDEEEEHIGDGSDPENGEHIVVRLSPTTADMVISSDEDEGYISEELVDKCISDDEKSEEEFRKYPEFDEKATFGEGLKLALEELSPGTTQRNCVLYIWRNFYSKYKNMELTKQLWKCARSTTVVEFDQNMMIMKRMNEDAWAWLKRFKLEKYVHSWYSTER</sequence>
<reference evidence="1 2" key="1">
    <citation type="submission" date="2017-11" db="EMBL/GenBank/DDBJ databases">
        <title>De-novo sequencing of pomegranate (Punica granatum L.) genome.</title>
        <authorList>
            <person name="Akparov Z."/>
            <person name="Amiraslanov A."/>
            <person name="Hajiyeva S."/>
            <person name="Abbasov M."/>
            <person name="Kaur K."/>
            <person name="Hamwieh A."/>
            <person name="Solovyev V."/>
            <person name="Salamov A."/>
            <person name="Braich B."/>
            <person name="Kosarev P."/>
            <person name="Mahmoud A."/>
            <person name="Hajiyev E."/>
            <person name="Babayeva S."/>
            <person name="Izzatullayeva V."/>
            <person name="Mammadov A."/>
            <person name="Mammadov A."/>
            <person name="Sharifova S."/>
            <person name="Ojaghi J."/>
            <person name="Eynullazada K."/>
            <person name="Bayramov B."/>
            <person name="Abdulazimova A."/>
            <person name="Shahmuradov I."/>
        </authorList>
    </citation>
    <scope>NUCLEOTIDE SEQUENCE [LARGE SCALE GENOMIC DNA]</scope>
    <source>
        <strain evidence="2">cv. AG2017</strain>
        <tissue evidence="1">Leaf</tissue>
    </source>
</reference>
<proteinExistence type="predicted"/>
<evidence type="ECO:0000313" key="1">
    <source>
        <dbReference type="EMBL" id="PKI73689.1"/>
    </source>
</evidence>
<gene>
    <name evidence="1" type="ORF">CRG98_005930</name>
</gene>
<dbReference type="AlphaFoldDB" id="A0A2I0KYZ3"/>
<protein>
    <submittedName>
        <fullName evidence="1">Uncharacterized protein</fullName>
    </submittedName>
</protein>
<organism evidence="1 2">
    <name type="scientific">Punica granatum</name>
    <name type="common">Pomegranate</name>
    <dbReference type="NCBI Taxonomy" id="22663"/>
    <lineage>
        <taxon>Eukaryota</taxon>
        <taxon>Viridiplantae</taxon>
        <taxon>Streptophyta</taxon>
        <taxon>Embryophyta</taxon>
        <taxon>Tracheophyta</taxon>
        <taxon>Spermatophyta</taxon>
        <taxon>Magnoliopsida</taxon>
        <taxon>eudicotyledons</taxon>
        <taxon>Gunneridae</taxon>
        <taxon>Pentapetalae</taxon>
        <taxon>rosids</taxon>
        <taxon>malvids</taxon>
        <taxon>Myrtales</taxon>
        <taxon>Lythraceae</taxon>
        <taxon>Punica</taxon>
    </lineage>
</organism>
<comment type="caution">
    <text evidence="1">The sequence shown here is derived from an EMBL/GenBank/DDBJ whole genome shotgun (WGS) entry which is preliminary data.</text>
</comment>
<evidence type="ECO:0000313" key="2">
    <source>
        <dbReference type="Proteomes" id="UP000233551"/>
    </source>
</evidence>
<accession>A0A2I0KYZ3</accession>
<dbReference type="EMBL" id="PGOL01000265">
    <property type="protein sequence ID" value="PKI73689.1"/>
    <property type="molecule type" value="Genomic_DNA"/>
</dbReference>
<name>A0A2I0KYZ3_PUNGR</name>
<dbReference type="Proteomes" id="UP000233551">
    <property type="component" value="Unassembled WGS sequence"/>
</dbReference>